<dbReference type="PANTHER" id="PTHR43080">
    <property type="entry name" value="CBS DOMAIN-CONTAINING PROTEIN CBSX3, MITOCHONDRIAL"/>
    <property type="match status" value="1"/>
</dbReference>
<gene>
    <name evidence="6" type="ORF">KSX_42040</name>
</gene>
<dbReference type="SUPFAM" id="SSF54913">
    <property type="entry name" value="GlnB-like"/>
    <property type="match status" value="1"/>
</dbReference>
<dbReference type="Proteomes" id="UP000612362">
    <property type="component" value="Unassembled WGS sequence"/>
</dbReference>
<dbReference type="PANTHER" id="PTHR43080:SF2">
    <property type="entry name" value="CBS DOMAIN-CONTAINING PROTEIN"/>
    <property type="match status" value="1"/>
</dbReference>
<evidence type="ECO:0000313" key="6">
    <source>
        <dbReference type="EMBL" id="GHO46041.1"/>
    </source>
</evidence>
<keyword evidence="7" id="KW-1185">Reference proteome</keyword>
<dbReference type="AlphaFoldDB" id="A0A8J3HZI2"/>
<evidence type="ECO:0000256" key="3">
    <source>
        <dbReference type="PROSITE-ProRule" id="PRU00703"/>
    </source>
</evidence>
<reference evidence="6" key="1">
    <citation type="submission" date="2020-10" db="EMBL/GenBank/DDBJ databases">
        <title>Taxonomic study of unclassified bacteria belonging to the class Ktedonobacteria.</title>
        <authorList>
            <person name="Yabe S."/>
            <person name="Wang C.M."/>
            <person name="Zheng Y."/>
            <person name="Sakai Y."/>
            <person name="Cavaletti L."/>
            <person name="Monciardini P."/>
            <person name="Donadio S."/>
        </authorList>
    </citation>
    <scope>NUCLEOTIDE SEQUENCE</scope>
    <source>
        <strain evidence="6">SOSP1-1</strain>
    </source>
</reference>
<feature type="domain" description="CBS" evidence="5">
    <location>
        <begin position="127"/>
        <end position="183"/>
    </location>
</feature>
<protein>
    <recommendedName>
        <fullName evidence="5">CBS domain-containing protein</fullName>
    </recommendedName>
</protein>
<dbReference type="InterPro" id="IPR000644">
    <property type="entry name" value="CBS_dom"/>
</dbReference>
<feature type="domain" description="CBS" evidence="5">
    <location>
        <begin position="215"/>
        <end position="273"/>
    </location>
</feature>
<dbReference type="RefSeq" id="WP_220195446.1">
    <property type="nucleotide sequence ID" value="NZ_BNJF01000002.1"/>
</dbReference>
<dbReference type="InterPro" id="IPR051257">
    <property type="entry name" value="Diverse_CBS-Domain"/>
</dbReference>
<dbReference type="InterPro" id="IPR011322">
    <property type="entry name" value="N-reg_PII-like_a/b"/>
</dbReference>
<dbReference type="InterPro" id="IPR046342">
    <property type="entry name" value="CBS_dom_sf"/>
</dbReference>
<feature type="compositionally biased region" description="Polar residues" evidence="4">
    <location>
        <begin position="276"/>
        <end position="297"/>
    </location>
</feature>
<dbReference type="Gene3D" id="3.30.70.120">
    <property type="match status" value="1"/>
</dbReference>
<evidence type="ECO:0000256" key="2">
    <source>
        <dbReference type="ARBA" id="ARBA00023122"/>
    </source>
</evidence>
<dbReference type="Pfam" id="PF00571">
    <property type="entry name" value="CBS"/>
    <property type="match status" value="2"/>
</dbReference>
<dbReference type="SMART" id="SM00116">
    <property type="entry name" value="CBS"/>
    <property type="match status" value="2"/>
</dbReference>
<name>A0A8J3HZI2_9CHLR</name>
<evidence type="ECO:0000259" key="5">
    <source>
        <dbReference type="PROSITE" id="PS51371"/>
    </source>
</evidence>
<dbReference type="Gene3D" id="3.10.580.10">
    <property type="entry name" value="CBS-domain"/>
    <property type="match status" value="1"/>
</dbReference>
<dbReference type="SUPFAM" id="SSF54631">
    <property type="entry name" value="CBS-domain pair"/>
    <property type="match status" value="1"/>
</dbReference>
<comment type="similarity">
    <text evidence="1">Belongs to the UPF0166 family.</text>
</comment>
<evidence type="ECO:0000256" key="1">
    <source>
        <dbReference type="ARBA" id="ARBA00010554"/>
    </source>
</evidence>
<dbReference type="EMBL" id="BNJF01000002">
    <property type="protein sequence ID" value="GHO46041.1"/>
    <property type="molecule type" value="Genomic_DNA"/>
</dbReference>
<evidence type="ECO:0000313" key="7">
    <source>
        <dbReference type="Proteomes" id="UP000612362"/>
    </source>
</evidence>
<feature type="region of interest" description="Disordered" evidence="4">
    <location>
        <begin position="269"/>
        <end position="299"/>
    </location>
</feature>
<comment type="caution">
    <text evidence="6">The sequence shown here is derived from an EMBL/GenBank/DDBJ whole genome shotgun (WGS) entry which is preliminary data.</text>
</comment>
<accession>A0A8J3HZI2</accession>
<organism evidence="6 7">
    <name type="scientific">Ktedonospora formicarum</name>
    <dbReference type="NCBI Taxonomy" id="2778364"/>
    <lineage>
        <taxon>Bacteria</taxon>
        <taxon>Bacillati</taxon>
        <taxon>Chloroflexota</taxon>
        <taxon>Ktedonobacteria</taxon>
        <taxon>Ktedonobacterales</taxon>
        <taxon>Ktedonobacteraceae</taxon>
        <taxon>Ktedonospora</taxon>
    </lineage>
</organism>
<dbReference type="Pfam" id="PF02641">
    <property type="entry name" value="DUF190"/>
    <property type="match status" value="1"/>
</dbReference>
<sequence length="308" mass="33804">MSLLRAGKALALTMYIGEADQWHGKTLYVAIVQMLREARCAGATVTRAIAGFGAGKILHTQERFHFVSDATVIVQVIDRPERLMRLLPQLEAMLQGGLITLHEVEVLKYTHVHSHRLSARLSVKQVMETAIVTVSPETPVSYLLSLLIDAPFRALPVVDELNHLIGIISTHDLVEAKVLSLRRGVMRTMRDLPRSDLETLASQPSQPDLAASEIMNRQVHTVSPEVSVKDAASIMLDTSLHVLPVVLSDGTLEGMISRSDLLQLMVTSPLADESSDQGSQTVRPSQPLSSAPISQQPIGPFHWESRLL</sequence>
<proteinExistence type="inferred from homology"/>
<dbReference type="PROSITE" id="PS51371">
    <property type="entry name" value="CBS"/>
    <property type="match status" value="2"/>
</dbReference>
<evidence type="ECO:0000256" key="4">
    <source>
        <dbReference type="SAM" id="MobiDB-lite"/>
    </source>
</evidence>
<dbReference type="InterPro" id="IPR003793">
    <property type="entry name" value="UPF0166"/>
</dbReference>
<dbReference type="InterPro" id="IPR015867">
    <property type="entry name" value="N-reg_PII/ATP_PRibTrfase_C"/>
</dbReference>
<keyword evidence="2 3" id="KW-0129">CBS domain</keyword>